<keyword evidence="4 5" id="KW-0472">Membrane</keyword>
<feature type="region of interest" description="Disordered" evidence="6">
    <location>
        <begin position="397"/>
        <end position="454"/>
    </location>
</feature>
<gene>
    <name evidence="8" type="ORF">ACFOYW_17775</name>
</gene>
<keyword evidence="9" id="KW-1185">Reference proteome</keyword>
<dbReference type="CDD" id="cd06261">
    <property type="entry name" value="TM_PBP2"/>
    <property type="match status" value="1"/>
</dbReference>
<feature type="compositionally biased region" description="Basic and acidic residues" evidence="6">
    <location>
        <begin position="407"/>
        <end position="423"/>
    </location>
</feature>
<dbReference type="InterPro" id="IPR035906">
    <property type="entry name" value="MetI-like_sf"/>
</dbReference>
<dbReference type="Proteomes" id="UP001595900">
    <property type="component" value="Unassembled WGS sequence"/>
</dbReference>
<dbReference type="InterPro" id="IPR051408">
    <property type="entry name" value="Phosphate_transprt_permease"/>
</dbReference>
<name>A0ABV8QB96_9MICO</name>
<dbReference type="PANTHER" id="PTHR42922">
    <property type="entry name" value="PHOSPHATE TRANSPORT SYSTEM PERMEASE PROTEIN PSTA"/>
    <property type="match status" value="1"/>
</dbReference>
<comment type="subcellular location">
    <subcellularLocation>
        <location evidence="5">Cell membrane</location>
        <topology evidence="5">Multi-pass membrane protein</topology>
    </subcellularLocation>
    <subcellularLocation>
        <location evidence="1">Membrane</location>
        <topology evidence="1">Multi-pass membrane protein</topology>
    </subcellularLocation>
</comment>
<dbReference type="SUPFAM" id="SSF161098">
    <property type="entry name" value="MetI-like"/>
    <property type="match status" value="1"/>
</dbReference>
<dbReference type="EMBL" id="JBHSCN010000022">
    <property type="protein sequence ID" value="MFC4245222.1"/>
    <property type="molecule type" value="Genomic_DNA"/>
</dbReference>
<sequence length="454" mass="47764">MSSPPYRGTVLPRRGLPPEDAIPEPQSVQLGLSGEDVLTVAGAAGAAIAIGLLLTTVIGAIPLGWTPVTSFIWFVALYATLVFLKDRGPAVRDKFWTVILCSAGVVVVGTLALVIGYVVVAGWPVYARIFTSSSTDTLLGRFHWFTQDMKTAGPLSGLDSGGVVYALIGTLEQIGIALVITIPLGLTTAVFLGEVGGRFARFVRTITEAMTALPSVVAGLFIWSTIILLFTHEDSGFAAALALTVLMLPITIRAADVVLRLVPGNLREAGLALGASQWSTVWRVVLPTVRSGLTTAIILATAHGIGETSPVLLTSGVTDFTNANPFSGNQTSLPLAALEFIEQPGKTAAARGFATALLLLVVVLILFGVARATAGAEPGQARGGRARRLAAQSVRTRARIAAAPRRTARDAARADQRQKAVERRHARATPKDPGAAPDGALSELFRHDEMDDKR</sequence>
<feature type="compositionally biased region" description="Basic and acidic residues" evidence="6">
    <location>
        <begin position="444"/>
        <end position="454"/>
    </location>
</feature>
<organism evidence="8 9">
    <name type="scientific">Gryllotalpicola reticulitermitis</name>
    <dbReference type="NCBI Taxonomy" id="1184153"/>
    <lineage>
        <taxon>Bacteria</taxon>
        <taxon>Bacillati</taxon>
        <taxon>Actinomycetota</taxon>
        <taxon>Actinomycetes</taxon>
        <taxon>Micrococcales</taxon>
        <taxon>Microbacteriaceae</taxon>
        <taxon>Gryllotalpicola</taxon>
    </lineage>
</organism>
<dbReference type="InterPro" id="IPR000515">
    <property type="entry name" value="MetI-like"/>
</dbReference>
<dbReference type="PANTHER" id="PTHR42922:SF1">
    <property type="entry name" value="PHOSPHATE TRANSPORT SYSTEM PERMEASE PROTEIN PSTA"/>
    <property type="match status" value="1"/>
</dbReference>
<proteinExistence type="inferred from homology"/>
<evidence type="ECO:0000256" key="1">
    <source>
        <dbReference type="ARBA" id="ARBA00004141"/>
    </source>
</evidence>
<feature type="transmembrane region" description="Helical" evidence="5">
    <location>
        <begin position="96"/>
        <end position="120"/>
    </location>
</feature>
<comment type="caution">
    <text evidence="8">The sequence shown here is derived from an EMBL/GenBank/DDBJ whole genome shotgun (WGS) entry which is preliminary data.</text>
</comment>
<evidence type="ECO:0000256" key="2">
    <source>
        <dbReference type="ARBA" id="ARBA00022692"/>
    </source>
</evidence>
<feature type="transmembrane region" description="Helical" evidence="5">
    <location>
        <begin position="237"/>
        <end position="259"/>
    </location>
</feature>
<evidence type="ECO:0000256" key="6">
    <source>
        <dbReference type="SAM" id="MobiDB-lite"/>
    </source>
</evidence>
<evidence type="ECO:0000256" key="5">
    <source>
        <dbReference type="RuleBase" id="RU363032"/>
    </source>
</evidence>
<keyword evidence="5" id="KW-0813">Transport</keyword>
<keyword evidence="2 5" id="KW-0812">Transmembrane</keyword>
<evidence type="ECO:0000313" key="9">
    <source>
        <dbReference type="Proteomes" id="UP001595900"/>
    </source>
</evidence>
<evidence type="ECO:0000256" key="3">
    <source>
        <dbReference type="ARBA" id="ARBA00022989"/>
    </source>
</evidence>
<dbReference type="Pfam" id="PF00528">
    <property type="entry name" value="BPD_transp_1"/>
    <property type="match status" value="1"/>
</dbReference>
<feature type="transmembrane region" description="Helical" evidence="5">
    <location>
        <begin position="64"/>
        <end position="84"/>
    </location>
</feature>
<accession>A0ABV8QB96</accession>
<protein>
    <submittedName>
        <fullName evidence="8">PstA family ABC transporter permease</fullName>
    </submittedName>
</protein>
<evidence type="ECO:0000259" key="7">
    <source>
        <dbReference type="PROSITE" id="PS50928"/>
    </source>
</evidence>
<feature type="transmembrane region" description="Helical" evidence="5">
    <location>
        <begin position="212"/>
        <end position="231"/>
    </location>
</feature>
<evidence type="ECO:0000313" key="8">
    <source>
        <dbReference type="EMBL" id="MFC4245222.1"/>
    </source>
</evidence>
<feature type="transmembrane region" description="Helical" evidence="5">
    <location>
        <begin position="348"/>
        <end position="370"/>
    </location>
</feature>
<dbReference type="RefSeq" id="WP_390232170.1">
    <property type="nucleotide sequence ID" value="NZ_JBHSCN010000022.1"/>
</dbReference>
<dbReference type="Gene3D" id="1.10.3720.10">
    <property type="entry name" value="MetI-like"/>
    <property type="match status" value="1"/>
</dbReference>
<evidence type="ECO:0000256" key="4">
    <source>
        <dbReference type="ARBA" id="ARBA00023136"/>
    </source>
</evidence>
<keyword evidence="3 5" id="KW-1133">Transmembrane helix</keyword>
<comment type="similarity">
    <text evidence="5">Belongs to the binding-protein-dependent transport system permease family.</text>
</comment>
<dbReference type="PROSITE" id="PS50928">
    <property type="entry name" value="ABC_TM1"/>
    <property type="match status" value="1"/>
</dbReference>
<feature type="domain" description="ABC transmembrane type-1" evidence="7">
    <location>
        <begin position="167"/>
        <end position="370"/>
    </location>
</feature>
<feature type="transmembrane region" description="Helical" evidence="5">
    <location>
        <begin position="163"/>
        <end position="192"/>
    </location>
</feature>
<feature type="transmembrane region" description="Helical" evidence="5">
    <location>
        <begin position="37"/>
        <end position="58"/>
    </location>
</feature>
<reference evidence="9" key="1">
    <citation type="journal article" date="2019" name="Int. J. Syst. Evol. Microbiol.">
        <title>The Global Catalogue of Microorganisms (GCM) 10K type strain sequencing project: providing services to taxonomists for standard genome sequencing and annotation.</title>
        <authorList>
            <consortium name="The Broad Institute Genomics Platform"/>
            <consortium name="The Broad Institute Genome Sequencing Center for Infectious Disease"/>
            <person name="Wu L."/>
            <person name="Ma J."/>
        </authorList>
    </citation>
    <scope>NUCLEOTIDE SEQUENCE [LARGE SCALE GENOMIC DNA]</scope>
    <source>
        <strain evidence="9">CGMCC 1.10363</strain>
    </source>
</reference>